<keyword evidence="1" id="KW-1133">Transmembrane helix</keyword>
<sequence length="107" mass="11090">MLGTVLAVVTPLVADAPRAFVGSIVTSGLLGLVFTVRGLQLFRATGRVPLPATTLSIVFGIWFMGAPLLYDTSRVGFVATAGTQFAGLLVAAFGTYLFVHGVTATTE</sequence>
<dbReference type="Proteomes" id="UP000595001">
    <property type="component" value="Chromosome"/>
</dbReference>
<feature type="transmembrane region" description="Helical" evidence="1">
    <location>
        <begin position="20"/>
        <end position="36"/>
    </location>
</feature>
<accession>A0A7U3WBS5</accession>
<gene>
    <name evidence="2" type="ORF">I7X12_08750</name>
</gene>
<protein>
    <recommendedName>
        <fullName evidence="4">SPW repeat-containing protein</fullName>
    </recommendedName>
</protein>
<proteinExistence type="predicted"/>
<dbReference type="AlphaFoldDB" id="A0A7U3WBS5"/>
<keyword evidence="1" id="KW-0812">Transmembrane</keyword>
<evidence type="ECO:0000256" key="1">
    <source>
        <dbReference type="SAM" id="Phobius"/>
    </source>
</evidence>
<keyword evidence="1" id="KW-0472">Membrane</keyword>
<dbReference type="KEGG" id="hlt:I7X12_08750"/>
<evidence type="ECO:0000313" key="3">
    <source>
        <dbReference type="Proteomes" id="UP000595001"/>
    </source>
</evidence>
<dbReference type="OrthoDB" id="342161at2157"/>
<keyword evidence="3" id="KW-1185">Reference proteome</keyword>
<name>A0A7U3WBS5_9EURY</name>
<feature type="transmembrane region" description="Helical" evidence="1">
    <location>
        <begin position="76"/>
        <end position="99"/>
    </location>
</feature>
<feature type="transmembrane region" description="Helical" evidence="1">
    <location>
        <begin position="48"/>
        <end position="70"/>
    </location>
</feature>
<reference evidence="2 3" key="1">
    <citation type="submission" date="2020-12" db="EMBL/GenBank/DDBJ databases">
        <title>Halosimplex halophilum sp. nov. and Halosimplex salinum sp. nov., two new members of the genus Halosimplex.</title>
        <authorList>
            <person name="Cui H.L."/>
        </authorList>
    </citation>
    <scope>NUCLEOTIDE SEQUENCE [LARGE SCALE GENOMIC DNA]</scope>
    <source>
        <strain evidence="2 3">YGH94</strain>
    </source>
</reference>
<evidence type="ECO:0000313" key="2">
    <source>
        <dbReference type="EMBL" id="QPV65070.1"/>
    </source>
</evidence>
<dbReference type="EMBL" id="CP065856">
    <property type="protein sequence ID" value="QPV65070.1"/>
    <property type="molecule type" value="Genomic_DNA"/>
</dbReference>
<organism evidence="2 3">
    <name type="scientific">Halosimplex litoreum</name>
    <dbReference type="NCBI Taxonomy" id="1198301"/>
    <lineage>
        <taxon>Archaea</taxon>
        <taxon>Methanobacteriati</taxon>
        <taxon>Methanobacteriota</taxon>
        <taxon>Stenosarchaea group</taxon>
        <taxon>Halobacteria</taxon>
        <taxon>Halobacteriales</taxon>
        <taxon>Haloarculaceae</taxon>
        <taxon>Halosimplex</taxon>
    </lineage>
</organism>
<evidence type="ECO:0008006" key="4">
    <source>
        <dbReference type="Google" id="ProtNLM"/>
    </source>
</evidence>